<comment type="caution">
    <text evidence="1">The sequence shown here is derived from an EMBL/GenBank/DDBJ whole genome shotgun (WGS) entry which is preliminary data.</text>
</comment>
<proteinExistence type="predicted"/>
<dbReference type="Proteomes" id="UP001157502">
    <property type="component" value="Chromosome 11"/>
</dbReference>
<keyword evidence="2" id="KW-1185">Reference proteome</keyword>
<accession>A0ACC2GM93</accession>
<evidence type="ECO:0000313" key="1">
    <source>
        <dbReference type="EMBL" id="KAJ8004680.1"/>
    </source>
</evidence>
<reference evidence="1" key="1">
    <citation type="submission" date="2021-05" db="EMBL/GenBank/DDBJ databases">
        <authorList>
            <person name="Pan Q."/>
            <person name="Jouanno E."/>
            <person name="Zahm M."/>
            <person name="Klopp C."/>
            <person name="Cabau C."/>
            <person name="Louis A."/>
            <person name="Berthelot C."/>
            <person name="Parey E."/>
            <person name="Roest Crollius H."/>
            <person name="Montfort J."/>
            <person name="Robinson-Rechavi M."/>
            <person name="Bouchez O."/>
            <person name="Lampietro C."/>
            <person name="Lopez Roques C."/>
            <person name="Donnadieu C."/>
            <person name="Postlethwait J."/>
            <person name="Bobe J."/>
            <person name="Dillon D."/>
            <person name="Chandos A."/>
            <person name="von Hippel F."/>
            <person name="Guiguen Y."/>
        </authorList>
    </citation>
    <scope>NUCLEOTIDE SEQUENCE</scope>
    <source>
        <strain evidence="1">YG-Jan2019</strain>
    </source>
</reference>
<protein>
    <submittedName>
        <fullName evidence="1">Uncharacterized protein</fullName>
    </submittedName>
</protein>
<sequence>MAIPPVANTSQLHTLAPLCPSGATRFVLPCLYALIFLTGLPGNALSLWVFFRRIPNRTSTHVYLSHLGLSNLLLCLTAPFQAVYYLQGAVWSAHSALCQAVIHGVTPVQQINIYVGVFILTWVALSRFATLIQQTHASRPSLFATLLPDAFFSALRRPMFARAVCTGVWVAVAGAIVPVTVYYSVMESKRHAGGERGGGDTGEEERGGVCYNYAVEAGGSLSRGSSVAAIVVFFVCFLLVIALYVSVARHVRRSRQSAAVNSSQQLLGKVFRNIVVIQVVLTVCLLPHHIFKSIFIAIVENQEQADPVITAREPCHSLSAAVEVKNFLLCLASLRSSADPVMYFLLDKTFHKNISSMFRSCPEKTSSQSDGGTSSQAKVRTNRTNGKLEEKKCPKSQGSWKDFSSMDWSENSGV</sequence>
<gene>
    <name evidence="1" type="ORF">DPEC_G00138830</name>
</gene>
<name>A0ACC2GM93_DALPE</name>
<dbReference type="EMBL" id="CM055738">
    <property type="protein sequence ID" value="KAJ8004680.1"/>
    <property type="molecule type" value="Genomic_DNA"/>
</dbReference>
<organism evidence="1 2">
    <name type="scientific">Dallia pectoralis</name>
    <name type="common">Alaska blackfish</name>
    <dbReference type="NCBI Taxonomy" id="75939"/>
    <lineage>
        <taxon>Eukaryota</taxon>
        <taxon>Metazoa</taxon>
        <taxon>Chordata</taxon>
        <taxon>Craniata</taxon>
        <taxon>Vertebrata</taxon>
        <taxon>Euteleostomi</taxon>
        <taxon>Actinopterygii</taxon>
        <taxon>Neopterygii</taxon>
        <taxon>Teleostei</taxon>
        <taxon>Protacanthopterygii</taxon>
        <taxon>Esociformes</taxon>
        <taxon>Umbridae</taxon>
        <taxon>Dallia</taxon>
    </lineage>
</organism>
<evidence type="ECO:0000313" key="2">
    <source>
        <dbReference type="Proteomes" id="UP001157502"/>
    </source>
</evidence>